<dbReference type="Gene3D" id="2.40.160.50">
    <property type="entry name" value="membrane protein fhac: a member of the omp85/tpsb transporter family"/>
    <property type="match status" value="1"/>
</dbReference>
<gene>
    <name evidence="6" type="ORF">FIV46_17025</name>
</gene>
<dbReference type="PANTHER" id="PTHR12815:SF42">
    <property type="entry name" value="BACTERIAL SURFACE ANTIGEN (D15) DOMAIN-CONTAINING PROTEIN"/>
    <property type="match status" value="1"/>
</dbReference>
<feature type="domain" description="POTRA" evidence="5">
    <location>
        <begin position="220"/>
        <end position="285"/>
    </location>
</feature>
<evidence type="ECO:0000256" key="2">
    <source>
        <dbReference type="ARBA" id="ARBA00022452"/>
    </source>
</evidence>
<dbReference type="Pfam" id="PF07244">
    <property type="entry name" value="POTRA"/>
    <property type="match status" value="1"/>
</dbReference>
<organism evidence="6 7">
    <name type="scientific">Emcibacter nanhaiensis</name>
    <dbReference type="NCBI Taxonomy" id="1505037"/>
    <lineage>
        <taxon>Bacteria</taxon>
        <taxon>Pseudomonadati</taxon>
        <taxon>Pseudomonadota</taxon>
        <taxon>Alphaproteobacteria</taxon>
        <taxon>Emcibacterales</taxon>
        <taxon>Emcibacteraceae</taxon>
        <taxon>Emcibacter</taxon>
    </lineage>
</organism>
<dbReference type="PANTHER" id="PTHR12815">
    <property type="entry name" value="SORTING AND ASSEMBLY MACHINERY SAMM50 PROTEIN FAMILY MEMBER"/>
    <property type="match status" value="1"/>
</dbReference>
<evidence type="ECO:0000313" key="7">
    <source>
        <dbReference type="Proteomes" id="UP000319148"/>
    </source>
</evidence>
<dbReference type="GO" id="GO:0019867">
    <property type="term" value="C:outer membrane"/>
    <property type="evidence" value="ECO:0007669"/>
    <property type="project" value="InterPro"/>
</dbReference>
<protein>
    <submittedName>
        <fullName evidence="6">Outer membrane protein assembly factor</fullName>
    </submittedName>
</protein>
<keyword evidence="2" id="KW-0812">Transmembrane</keyword>
<accession>A0A501PC56</accession>
<evidence type="ECO:0000256" key="3">
    <source>
        <dbReference type="ARBA" id="ARBA00023136"/>
    </source>
</evidence>
<evidence type="ECO:0000259" key="4">
    <source>
        <dbReference type="Pfam" id="PF01103"/>
    </source>
</evidence>
<keyword evidence="7" id="KW-1185">Reference proteome</keyword>
<keyword evidence="2" id="KW-1134">Transmembrane beta strand</keyword>
<dbReference type="AlphaFoldDB" id="A0A501PC56"/>
<evidence type="ECO:0000256" key="1">
    <source>
        <dbReference type="ARBA" id="ARBA00004370"/>
    </source>
</evidence>
<dbReference type="Pfam" id="PF01103">
    <property type="entry name" value="Omp85"/>
    <property type="match status" value="1"/>
</dbReference>
<keyword evidence="3" id="KW-0472">Membrane</keyword>
<proteinExistence type="predicted"/>
<dbReference type="Gene3D" id="3.10.20.310">
    <property type="entry name" value="membrane protein fhac"/>
    <property type="match status" value="1"/>
</dbReference>
<sequence length="608" mass="67371">MQAEENKSPGSRPFFQRAMSMGFCGILFLLLALATDPAAARDGFSYNLELRGLESLGEDRVRQTFEDHSVLRNRKSENLVSVSNLRARLRQDVDLLQRILRAEGYYESGISEKLSRHQNKFNILISVDPGPRFTLSKVEISYSVDPDPETRQQALQALDLSPDAPLRSEDILTAQTRMIVIFPDLGYPLATADDRKIIVDHATRTASVEFMVSPGPRLHFGNARFEGLSSINQSYLQRMVGWQPGSFYNQQQVDEFRARLVKTGLFRSVNISLAEQEGPDRDIMVRLVENKHRTISVSGGYATSDGLSSNASWQHRNIFGNGERLLIGAHLAEIEQSLTARLDKPNFRRLDQTLSLETSAKNENTDAYDALTGEARVGLERLLTKHIAANLSVFGQYADISNSDNDRTYWLAALPAGVRWDNSNDILDPTTGFRVSLATAPTFIFNGANEFYLRSEVHASAYYPLDGDHDIVLAARVRAGSVYGISFDELPAKERFFSGGGGSVRGYGYQDIGPKDSDGDPIGGRSVAEINGEIRVHISDNLSVVPFMDGGNVYQSTLPGFDGFRWGAGLGVRYHTSFGPLRVDAATPLNRLPGESRFHLYISLGQAF</sequence>
<comment type="subcellular location">
    <subcellularLocation>
        <location evidence="1">Membrane</location>
    </subcellularLocation>
</comment>
<feature type="domain" description="Bacterial surface antigen (D15)" evidence="4">
    <location>
        <begin position="317"/>
        <end position="608"/>
    </location>
</feature>
<evidence type="ECO:0000313" key="6">
    <source>
        <dbReference type="EMBL" id="TPD57805.1"/>
    </source>
</evidence>
<reference evidence="7" key="1">
    <citation type="submission" date="2019-06" db="EMBL/GenBank/DDBJ databases">
        <title>The complete genome of Emcibacter congregatus ZYLT.</title>
        <authorList>
            <person name="Zhao Z."/>
        </authorList>
    </citation>
    <scope>NUCLEOTIDE SEQUENCE [LARGE SCALE GENOMIC DNA]</scope>
    <source>
        <strain evidence="7">MCCC 1A06723</strain>
    </source>
</reference>
<dbReference type="InterPro" id="IPR039910">
    <property type="entry name" value="D15-like"/>
</dbReference>
<comment type="caution">
    <text evidence="6">The sequence shown here is derived from an EMBL/GenBank/DDBJ whole genome shotgun (WGS) entry which is preliminary data.</text>
</comment>
<dbReference type="EMBL" id="VFIY01000018">
    <property type="protein sequence ID" value="TPD57805.1"/>
    <property type="molecule type" value="Genomic_DNA"/>
</dbReference>
<dbReference type="InterPro" id="IPR000184">
    <property type="entry name" value="Bac_surfAg_D15"/>
</dbReference>
<evidence type="ECO:0000259" key="5">
    <source>
        <dbReference type="Pfam" id="PF07244"/>
    </source>
</evidence>
<dbReference type="Proteomes" id="UP000319148">
    <property type="component" value="Unassembled WGS sequence"/>
</dbReference>
<dbReference type="InterPro" id="IPR010827">
    <property type="entry name" value="BamA/TamA_POTRA"/>
</dbReference>
<name>A0A501PC56_9PROT</name>